<dbReference type="CDD" id="cd00223">
    <property type="entry name" value="TOPRIM_TopoIIB_SPO"/>
    <property type="match status" value="1"/>
</dbReference>
<dbReference type="Gene3D" id="3.40.1360.10">
    <property type="match status" value="1"/>
</dbReference>
<sequence>IVDDISCHYNVPRSSLNVTAASKGLIFGPVKIILKNGKALDCMSFSSQEDTNSFSRFSDEQGTLIPPISQVAEIQSKAKCMIIIEKEATFRYLVSIGFCRSLQLQQDCILVTGKGYPDLSTRQLVKYFSTHFSTKPILALMDNDPHGLDIYATYKWGARAMAFDVLNLAVNNLELIGLRCQDREDFHIPTESWIPMTDRDRLKCTAMVRTCSLDETPGESQLVERGWRDTVDIQLTSQGHREYMQLLESDHKCELQALNAIGPYGLSNYLTKKLSKYLS</sequence>
<dbReference type="InterPro" id="IPR034136">
    <property type="entry name" value="TOPRIM_Topo6A/Spo11"/>
</dbReference>
<dbReference type="EMBL" id="PJQM01002963">
    <property type="protein sequence ID" value="RCH91639.1"/>
    <property type="molecule type" value="Genomic_DNA"/>
</dbReference>
<dbReference type="GO" id="GO:0000706">
    <property type="term" value="P:meiotic DNA double-strand break processing"/>
    <property type="evidence" value="ECO:0007669"/>
    <property type="project" value="TreeGrafter"/>
</dbReference>
<reference evidence="4 5" key="1">
    <citation type="journal article" date="2018" name="G3 (Bethesda)">
        <title>Phylogenetic and Phylogenomic Definition of Rhizopus Species.</title>
        <authorList>
            <person name="Gryganskyi A.P."/>
            <person name="Golan J."/>
            <person name="Dolatabadi S."/>
            <person name="Mondo S."/>
            <person name="Robb S."/>
            <person name="Idnurm A."/>
            <person name="Muszewska A."/>
            <person name="Steczkiewicz K."/>
            <person name="Masonjones S."/>
            <person name="Liao H.L."/>
            <person name="Gajdeczka M.T."/>
            <person name="Anike F."/>
            <person name="Vuek A."/>
            <person name="Anishchenko I.M."/>
            <person name="Voigt K."/>
            <person name="de Hoog G.S."/>
            <person name="Smith M.E."/>
            <person name="Heitman J."/>
            <person name="Vilgalys R."/>
            <person name="Stajich J.E."/>
        </authorList>
    </citation>
    <scope>NUCLEOTIDE SEQUENCE [LARGE SCALE GENOMIC DNA]</scope>
    <source>
        <strain evidence="4 5">LSU 92-RS-03</strain>
    </source>
</reference>
<dbReference type="PRINTS" id="PR01551">
    <property type="entry name" value="SPO11HOMOLOG"/>
</dbReference>
<dbReference type="Proteomes" id="UP000253551">
    <property type="component" value="Unassembled WGS sequence"/>
</dbReference>
<evidence type="ECO:0000256" key="1">
    <source>
        <dbReference type="ARBA" id="ARBA00004123"/>
    </source>
</evidence>
<protein>
    <submittedName>
        <fullName evidence="4">Endodeoxyribonuclease</fullName>
    </submittedName>
</protein>
<organism evidence="4 5">
    <name type="scientific">Rhizopus stolonifer</name>
    <name type="common">Rhizopus nigricans</name>
    <dbReference type="NCBI Taxonomy" id="4846"/>
    <lineage>
        <taxon>Eukaryota</taxon>
        <taxon>Fungi</taxon>
        <taxon>Fungi incertae sedis</taxon>
        <taxon>Mucoromycota</taxon>
        <taxon>Mucoromycotina</taxon>
        <taxon>Mucoromycetes</taxon>
        <taxon>Mucorales</taxon>
        <taxon>Mucorineae</taxon>
        <taxon>Rhizopodaceae</taxon>
        <taxon>Rhizopus</taxon>
    </lineage>
</organism>
<keyword evidence="2" id="KW-0539">Nucleus</keyword>
<evidence type="ECO:0000313" key="5">
    <source>
        <dbReference type="Proteomes" id="UP000253551"/>
    </source>
</evidence>
<dbReference type="PANTHER" id="PTHR10848">
    <property type="entry name" value="MEIOTIC RECOMBINATION PROTEIN SPO11"/>
    <property type="match status" value="1"/>
</dbReference>
<name>A0A367JP49_RHIST</name>
<evidence type="ECO:0000313" key="4">
    <source>
        <dbReference type="EMBL" id="RCH91639.1"/>
    </source>
</evidence>
<dbReference type="InterPro" id="IPR036078">
    <property type="entry name" value="Spo11/TopoVI_A_sf"/>
</dbReference>
<dbReference type="AlphaFoldDB" id="A0A367JP49"/>
<evidence type="ECO:0000256" key="2">
    <source>
        <dbReference type="ARBA" id="ARBA00023242"/>
    </source>
</evidence>
<feature type="domain" description="Topoisomerase 6 subunit A/Spo11 TOPRIM" evidence="3">
    <location>
        <begin position="81"/>
        <end position="274"/>
    </location>
</feature>
<dbReference type="InterPro" id="IPR013048">
    <property type="entry name" value="Meiotic_Spo11"/>
</dbReference>
<accession>A0A367JP49</accession>
<dbReference type="STRING" id="4846.A0A367JP49"/>
<dbReference type="GO" id="GO:0000228">
    <property type="term" value="C:nuclear chromosome"/>
    <property type="evidence" value="ECO:0007669"/>
    <property type="project" value="TreeGrafter"/>
</dbReference>
<dbReference type="Pfam" id="PF21180">
    <property type="entry name" value="TOP6A-Spo11_Toprim"/>
    <property type="match status" value="1"/>
</dbReference>
<proteinExistence type="predicted"/>
<gene>
    <name evidence="4" type="primary">SPO11_2</name>
    <name evidence="4" type="ORF">CU098_009979</name>
</gene>
<feature type="non-terminal residue" evidence="4">
    <location>
        <position position="1"/>
    </location>
</feature>
<keyword evidence="5" id="KW-1185">Reference proteome</keyword>
<dbReference type="PRINTS" id="PR01550">
    <property type="entry name" value="TOP6AFAMILY"/>
</dbReference>
<dbReference type="SUPFAM" id="SSF56726">
    <property type="entry name" value="DNA topoisomerase IV, alpha subunit"/>
    <property type="match status" value="1"/>
</dbReference>
<comment type="caution">
    <text evidence="4">The sequence shown here is derived from an EMBL/GenBank/DDBJ whole genome shotgun (WGS) entry which is preliminary data.</text>
</comment>
<dbReference type="GO" id="GO:0003677">
    <property type="term" value="F:DNA binding"/>
    <property type="evidence" value="ECO:0007669"/>
    <property type="project" value="InterPro"/>
</dbReference>
<dbReference type="PANTHER" id="PTHR10848:SF0">
    <property type="entry name" value="MEIOTIC RECOMBINATION PROTEIN SPO11"/>
    <property type="match status" value="1"/>
</dbReference>
<evidence type="ECO:0000259" key="3">
    <source>
        <dbReference type="Pfam" id="PF21180"/>
    </source>
</evidence>
<dbReference type="InterPro" id="IPR002815">
    <property type="entry name" value="Spo11/TopoVI_A"/>
</dbReference>
<dbReference type="GO" id="GO:0003918">
    <property type="term" value="F:DNA topoisomerase type II (double strand cut, ATP-hydrolyzing) activity"/>
    <property type="evidence" value="ECO:0007669"/>
    <property type="project" value="InterPro"/>
</dbReference>
<dbReference type="GO" id="GO:0042138">
    <property type="term" value="P:meiotic DNA double-strand break formation"/>
    <property type="evidence" value="ECO:0007669"/>
    <property type="project" value="InterPro"/>
</dbReference>
<dbReference type="GO" id="GO:0007131">
    <property type="term" value="P:reciprocal meiotic recombination"/>
    <property type="evidence" value="ECO:0007669"/>
    <property type="project" value="TreeGrafter"/>
</dbReference>
<comment type="subcellular location">
    <subcellularLocation>
        <location evidence="1">Nucleus</location>
    </subcellularLocation>
</comment>
<dbReference type="OrthoDB" id="521512at2759"/>